<feature type="domain" description="DUF8128" evidence="1">
    <location>
        <begin position="58"/>
        <end position="357"/>
    </location>
</feature>
<dbReference type="STRING" id="1802165.A3F94_01095"/>
<protein>
    <recommendedName>
        <fullName evidence="1">DUF8128 domain-containing protein</fullName>
    </recommendedName>
</protein>
<dbReference type="InterPro" id="IPR051162">
    <property type="entry name" value="T4SS_component"/>
</dbReference>
<dbReference type="Gene3D" id="3.40.50.300">
    <property type="entry name" value="P-loop containing nucleotide triphosphate hydrolases"/>
    <property type="match status" value="2"/>
</dbReference>
<reference evidence="2 3" key="1">
    <citation type="journal article" date="2016" name="Nat. Commun.">
        <title>Thousands of microbial genomes shed light on interconnected biogeochemical processes in an aquifer system.</title>
        <authorList>
            <person name="Anantharaman K."/>
            <person name="Brown C.T."/>
            <person name="Hug L.A."/>
            <person name="Sharon I."/>
            <person name="Castelle C.J."/>
            <person name="Probst A.J."/>
            <person name="Thomas B.C."/>
            <person name="Singh A."/>
            <person name="Wilkins M.J."/>
            <person name="Karaoz U."/>
            <person name="Brodie E.L."/>
            <person name="Williams K.H."/>
            <person name="Hubbard S.S."/>
            <person name="Banfield J.F."/>
        </authorList>
    </citation>
    <scope>NUCLEOTIDE SEQUENCE [LARGE SCALE GENOMIC DNA]</scope>
</reference>
<dbReference type="InterPro" id="IPR027417">
    <property type="entry name" value="P-loop_NTPase"/>
</dbReference>
<gene>
    <name evidence="2" type="ORF">A3F94_01095</name>
</gene>
<comment type="caution">
    <text evidence="2">The sequence shown here is derived from an EMBL/GenBank/DDBJ whole genome shotgun (WGS) entry which is preliminary data.</text>
</comment>
<sequence>MFFAIAFFILVFGLVVTGFILIKHLQSKGILMRSLNMSLFLVILPRYEKDKEGEHKDEKERVALMEQFLSSFINLKTGSVKGIREGVPYIVLEMAVHNEGESAHTYIAVPKSIESILEKQVHGFFPEAQVEKVKDYNIFNPRGASAGSYLTLKRHSVLPLQTYQTLSADPMGNVITAMTKIEKQNEGVALQLILTPQDTKNQKKLATSVIQEMQKGLDFRSAFDKVVGSAKKDFKKAFLKTGDKDKEENNFARGPVDEATIKALQSKLSKYHYATNIRLVSSASDQLRAQHILSELEAAFVQYGSPIGNSLKVNKVKPSGFRKFVFRYSFRIPQVKTAGLLSVEEIASIFHFPTTYTTSIGTKSLKSKSAKSPESLPSEGVILGENTFRGEKTLVRLSVEDRRRHLYTVGQTGTGKSVLLYNMARQDIEAGEGLAVIDPHGDLVTDLLHAVPEDRKKDIVWFDPGDPSHPFGLNMLEYNTQKPEQKTLVVNELLAIFKKLFLAEHMGPIFDQYFRGAALLLLEDYEHEIPTLLDIPRVLTDASYRREKLDRIKNMEVKKFWTEQAEKAGGEASLSNMAPYITSKIDGFVTDEFMKPIISQKHSSLNFREAMDEKKIILVNLSKGKVGDLNANLIGLVIVGKLLISALSRVDVPQDQRSDFYLYIDEFQNFTTDSIATILAEARKYKLNLIIAHQFIKQLQENIRDSVFGNVGSMVAFRVGTGDAEFLKNQFEPVFNESDLINIDNFNAHAKLLINGKTTDPFNFKTFPQN</sequence>
<evidence type="ECO:0000313" key="2">
    <source>
        <dbReference type="EMBL" id="OGZ62162.1"/>
    </source>
</evidence>
<organism evidence="2 3">
    <name type="scientific">Candidatus Spechtbacteria bacterium RIFCSPLOWO2_12_FULL_38_22</name>
    <dbReference type="NCBI Taxonomy" id="1802165"/>
    <lineage>
        <taxon>Bacteria</taxon>
        <taxon>Candidatus Spechtiibacteriota</taxon>
    </lineage>
</organism>
<accession>A0A1G2HI35</accession>
<dbReference type="Pfam" id="PF26449">
    <property type="entry name" value="DUF8128"/>
    <property type="match status" value="1"/>
</dbReference>
<dbReference type="PANTHER" id="PTHR30121:SF11">
    <property type="entry name" value="AAA+ ATPASE DOMAIN-CONTAINING PROTEIN"/>
    <property type="match status" value="1"/>
</dbReference>
<dbReference type="AlphaFoldDB" id="A0A1G2HI35"/>
<proteinExistence type="predicted"/>
<dbReference type="PANTHER" id="PTHR30121">
    <property type="entry name" value="UNCHARACTERIZED PROTEIN YJGR-RELATED"/>
    <property type="match status" value="1"/>
</dbReference>
<dbReference type="EMBL" id="MHOK01000006">
    <property type="protein sequence ID" value="OGZ62162.1"/>
    <property type="molecule type" value="Genomic_DNA"/>
</dbReference>
<name>A0A1G2HI35_9BACT</name>
<evidence type="ECO:0000259" key="1">
    <source>
        <dbReference type="Pfam" id="PF26449"/>
    </source>
</evidence>
<dbReference type="SUPFAM" id="SSF52540">
    <property type="entry name" value="P-loop containing nucleoside triphosphate hydrolases"/>
    <property type="match status" value="1"/>
</dbReference>
<dbReference type="Proteomes" id="UP000176770">
    <property type="component" value="Unassembled WGS sequence"/>
</dbReference>
<evidence type="ECO:0000313" key="3">
    <source>
        <dbReference type="Proteomes" id="UP000176770"/>
    </source>
</evidence>
<dbReference type="InterPro" id="IPR058441">
    <property type="entry name" value="DUF8128"/>
</dbReference>